<evidence type="ECO:0000256" key="1">
    <source>
        <dbReference type="SAM" id="Phobius"/>
    </source>
</evidence>
<feature type="transmembrane region" description="Helical" evidence="1">
    <location>
        <begin position="55"/>
        <end position="77"/>
    </location>
</feature>
<dbReference type="AlphaFoldDB" id="A0ABD0PE66"/>
<keyword evidence="1" id="KW-0812">Transmembrane</keyword>
<keyword evidence="3" id="KW-1185">Reference proteome</keyword>
<gene>
    <name evidence="2" type="ORF">M9458_032237</name>
</gene>
<keyword evidence="1" id="KW-1133">Transmembrane helix</keyword>
<evidence type="ECO:0000313" key="2">
    <source>
        <dbReference type="EMBL" id="KAL0171926.1"/>
    </source>
</evidence>
<evidence type="ECO:0000313" key="3">
    <source>
        <dbReference type="Proteomes" id="UP001529510"/>
    </source>
</evidence>
<accession>A0ABD0PE66</accession>
<sequence>MTPKEPVLKPPGRRLSRLRRSSAVRQLKRSLAGFTLGLFLASVYGMTSLYIQNHNLWFCVITTGILAACAGFGTGLSDRVRTNVMLMFPML</sequence>
<keyword evidence="1" id="KW-0472">Membrane</keyword>
<comment type="caution">
    <text evidence="2">The sequence shown here is derived from an EMBL/GenBank/DDBJ whole genome shotgun (WGS) entry which is preliminary data.</text>
</comment>
<evidence type="ECO:0008006" key="4">
    <source>
        <dbReference type="Google" id="ProtNLM"/>
    </source>
</evidence>
<organism evidence="2 3">
    <name type="scientific">Cirrhinus mrigala</name>
    <name type="common">Mrigala</name>
    <dbReference type="NCBI Taxonomy" id="683832"/>
    <lineage>
        <taxon>Eukaryota</taxon>
        <taxon>Metazoa</taxon>
        <taxon>Chordata</taxon>
        <taxon>Craniata</taxon>
        <taxon>Vertebrata</taxon>
        <taxon>Euteleostomi</taxon>
        <taxon>Actinopterygii</taxon>
        <taxon>Neopterygii</taxon>
        <taxon>Teleostei</taxon>
        <taxon>Ostariophysi</taxon>
        <taxon>Cypriniformes</taxon>
        <taxon>Cyprinidae</taxon>
        <taxon>Labeoninae</taxon>
        <taxon>Labeonini</taxon>
        <taxon>Cirrhinus</taxon>
    </lineage>
</organism>
<feature type="non-terminal residue" evidence="2">
    <location>
        <position position="91"/>
    </location>
</feature>
<protein>
    <recommendedName>
        <fullName evidence="4">FUSC family protein</fullName>
    </recommendedName>
</protein>
<proteinExistence type="predicted"/>
<name>A0ABD0PE66_CIRMR</name>
<dbReference type="EMBL" id="JAMKFB020000016">
    <property type="protein sequence ID" value="KAL0171926.1"/>
    <property type="molecule type" value="Genomic_DNA"/>
</dbReference>
<dbReference type="Proteomes" id="UP001529510">
    <property type="component" value="Unassembled WGS sequence"/>
</dbReference>
<reference evidence="2 3" key="1">
    <citation type="submission" date="2024-05" db="EMBL/GenBank/DDBJ databases">
        <title>Genome sequencing and assembly of Indian major carp, Cirrhinus mrigala (Hamilton, 1822).</title>
        <authorList>
            <person name="Mohindra V."/>
            <person name="Chowdhury L.M."/>
            <person name="Lal K."/>
            <person name="Jena J.K."/>
        </authorList>
    </citation>
    <scope>NUCLEOTIDE SEQUENCE [LARGE SCALE GENOMIC DNA]</scope>
    <source>
        <strain evidence="2">CM1030</strain>
        <tissue evidence="2">Blood</tissue>
    </source>
</reference>